<evidence type="ECO:0000313" key="15">
    <source>
        <dbReference type="EMBL" id="SHI81442.1"/>
    </source>
</evidence>
<dbReference type="EMBL" id="FQZM01000012">
    <property type="protein sequence ID" value="SHI81442.1"/>
    <property type="molecule type" value="Genomic_DNA"/>
</dbReference>
<dbReference type="RefSeq" id="WP_072867886.1">
    <property type="nucleotide sequence ID" value="NZ_FQZM01000012.1"/>
</dbReference>
<keyword evidence="6" id="KW-0769">Symport</keyword>
<dbReference type="InterPro" id="IPR050277">
    <property type="entry name" value="Sodium:Solute_Symporter"/>
</dbReference>
<keyword evidence="4" id="KW-1003">Cell membrane</keyword>
<keyword evidence="11" id="KW-0739">Sodium transport</keyword>
<dbReference type="PANTHER" id="PTHR48086">
    <property type="entry name" value="SODIUM/PROLINE SYMPORTER-RELATED"/>
    <property type="match status" value="1"/>
</dbReference>
<dbReference type="GO" id="GO:0046942">
    <property type="term" value="P:carboxylic acid transport"/>
    <property type="evidence" value="ECO:0007669"/>
    <property type="project" value="UniProtKB-ARBA"/>
</dbReference>
<dbReference type="GO" id="GO:0005886">
    <property type="term" value="C:plasma membrane"/>
    <property type="evidence" value="ECO:0007669"/>
    <property type="project" value="UniProtKB-SubCell"/>
</dbReference>
<comment type="subcellular location">
    <subcellularLocation>
        <location evidence="1">Cell membrane</location>
        <topology evidence="1">Multi-pass membrane protein</topology>
    </subcellularLocation>
</comment>
<evidence type="ECO:0000256" key="4">
    <source>
        <dbReference type="ARBA" id="ARBA00022475"/>
    </source>
</evidence>
<evidence type="ECO:0000256" key="1">
    <source>
        <dbReference type="ARBA" id="ARBA00004651"/>
    </source>
</evidence>
<dbReference type="Proteomes" id="UP000184529">
    <property type="component" value="Unassembled WGS sequence"/>
</dbReference>
<gene>
    <name evidence="15" type="ORF">SAMN02745219_01133</name>
</gene>
<keyword evidence="7 14" id="KW-1133">Transmembrane helix</keyword>
<dbReference type="Gene3D" id="1.20.1730.10">
    <property type="entry name" value="Sodium/glucose cotransporter"/>
    <property type="match status" value="1"/>
</dbReference>
<dbReference type="GO" id="GO:0015293">
    <property type="term" value="F:symporter activity"/>
    <property type="evidence" value="ECO:0007669"/>
    <property type="project" value="UniProtKB-KW"/>
</dbReference>
<evidence type="ECO:0000256" key="6">
    <source>
        <dbReference type="ARBA" id="ARBA00022847"/>
    </source>
</evidence>
<dbReference type="GO" id="GO:0006814">
    <property type="term" value="P:sodium ion transport"/>
    <property type="evidence" value="ECO:0007669"/>
    <property type="project" value="UniProtKB-KW"/>
</dbReference>
<feature type="transmembrane region" description="Helical" evidence="14">
    <location>
        <begin position="155"/>
        <end position="176"/>
    </location>
</feature>
<feature type="transmembrane region" description="Helical" evidence="14">
    <location>
        <begin position="77"/>
        <end position="96"/>
    </location>
</feature>
<name>A0A1M6E7I9_9FIRM</name>
<evidence type="ECO:0000256" key="10">
    <source>
        <dbReference type="ARBA" id="ARBA00023136"/>
    </source>
</evidence>
<keyword evidence="9" id="KW-0406">Ion transport</keyword>
<feature type="transmembrane region" description="Helical" evidence="14">
    <location>
        <begin position="311"/>
        <end position="338"/>
    </location>
</feature>
<proteinExistence type="inferred from homology"/>
<dbReference type="PANTHER" id="PTHR48086:SF3">
    <property type="entry name" value="SODIUM_PROLINE SYMPORTER"/>
    <property type="match status" value="1"/>
</dbReference>
<evidence type="ECO:0000256" key="9">
    <source>
        <dbReference type="ARBA" id="ARBA00023065"/>
    </source>
</evidence>
<keyword evidence="8" id="KW-0915">Sodium</keyword>
<feature type="transmembrane region" description="Helical" evidence="14">
    <location>
        <begin position="226"/>
        <end position="244"/>
    </location>
</feature>
<accession>A0A1M6E7I9</accession>
<dbReference type="CDD" id="cd10322">
    <property type="entry name" value="SLC5sbd"/>
    <property type="match status" value="1"/>
</dbReference>
<evidence type="ECO:0000256" key="3">
    <source>
        <dbReference type="ARBA" id="ARBA00022448"/>
    </source>
</evidence>
<keyword evidence="5 14" id="KW-0812">Transmembrane</keyword>
<dbReference type="AlphaFoldDB" id="A0A1M6E7I9"/>
<dbReference type="Pfam" id="PF00474">
    <property type="entry name" value="SSF"/>
    <property type="match status" value="1"/>
</dbReference>
<protein>
    <submittedName>
        <fullName evidence="15">Cation/acetate symporter</fullName>
    </submittedName>
</protein>
<dbReference type="PROSITE" id="PS00456">
    <property type="entry name" value="NA_SOLUT_SYMP_1"/>
    <property type="match status" value="1"/>
</dbReference>
<evidence type="ECO:0000256" key="11">
    <source>
        <dbReference type="ARBA" id="ARBA00023201"/>
    </source>
</evidence>
<organism evidence="15 16">
    <name type="scientific">Desulfofundulus thermosubterraneus DSM 16057</name>
    <dbReference type="NCBI Taxonomy" id="1121432"/>
    <lineage>
        <taxon>Bacteria</taxon>
        <taxon>Bacillati</taxon>
        <taxon>Bacillota</taxon>
        <taxon>Clostridia</taxon>
        <taxon>Eubacteriales</taxon>
        <taxon>Peptococcaceae</taxon>
        <taxon>Desulfofundulus</taxon>
    </lineage>
</organism>
<evidence type="ECO:0000313" key="16">
    <source>
        <dbReference type="Proteomes" id="UP000184529"/>
    </source>
</evidence>
<feature type="transmembrane region" description="Helical" evidence="14">
    <location>
        <begin position="412"/>
        <end position="431"/>
    </location>
</feature>
<evidence type="ECO:0000256" key="2">
    <source>
        <dbReference type="ARBA" id="ARBA00006434"/>
    </source>
</evidence>
<dbReference type="STRING" id="1121432.SAMN02745219_01133"/>
<feature type="transmembrane region" description="Helical" evidence="14">
    <location>
        <begin position="359"/>
        <end position="378"/>
    </location>
</feature>
<feature type="transmembrane region" description="Helical" evidence="14">
    <location>
        <begin position="45"/>
        <end position="71"/>
    </location>
</feature>
<feature type="transmembrane region" description="Helical" evidence="14">
    <location>
        <begin position="384"/>
        <end position="405"/>
    </location>
</feature>
<comment type="catalytic activity">
    <reaction evidence="12">
        <text>L-proline(in) + Na(+)(in) = L-proline(out) + Na(+)(out)</text>
        <dbReference type="Rhea" id="RHEA:28967"/>
        <dbReference type="ChEBI" id="CHEBI:29101"/>
        <dbReference type="ChEBI" id="CHEBI:60039"/>
    </reaction>
</comment>
<keyword evidence="10 14" id="KW-0472">Membrane</keyword>
<keyword evidence="16" id="KW-1185">Reference proteome</keyword>
<dbReference type="OrthoDB" id="9766407at2"/>
<feature type="transmembrane region" description="Helical" evidence="14">
    <location>
        <begin position="188"/>
        <end position="206"/>
    </location>
</feature>
<dbReference type="InterPro" id="IPR038377">
    <property type="entry name" value="Na/Glc_symporter_sf"/>
</dbReference>
<comment type="similarity">
    <text evidence="2 13">Belongs to the sodium:solute symporter (SSF) (TC 2.A.21) family.</text>
</comment>
<feature type="transmembrane region" description="Helical" evidence="14">
    <location>
        <begin position="437"/>
        <end position="460"/>
    </location>
</feature>
<dbReference type="InterPro" id="IPR018212">
    <property type="entry name" value="Na/solute_symporter_CS"/>
</dbReference>
<reference evidence="16" key="1">
    <citation type="submission" date="2016-11" db="EMBL/GenBank/DDBJ databases">
        <authorList>
            <person name="Varghese N."/>
            <person name="Submissions S."/>
        </authorList>
    </citation>
    <scope>NUCLEOTIDE SEQUENCE [LARGE SCALE GENOMIC DNA]</scope>
    <source>
        <strain evidence="16">DSM 16057</strain>
    </source>
</reference>
<evidence type="ECO:0000256" key="7">
    <source>
        <dbReference type="ARBA" id="ARBA00022989"/>
    </source>
</evidence>
<feature type="transmembrane region" description="Helical" evidence="14">
    <location>
        <begin position="6"/>
        <end position="25"/>
    </location>
</feature>
<evidence type="ECO:0000256" key="14">
    <source>
        <dbReference type="SAM" id="Phobius"/>
    </source>
</evidence>
<evidence type="ECO:0000256" key="5">
    <source>
        <dbReference type="ARBA" id="ARBA00022692"/>
    </source>
</evidence>
<dbReference type="PROSITE" id="PS50283">
    <property type="entry name" value="NA_SOLUT_SYMP_3"/>
    <property type="match status" value="1"/>
</dbReference>
<dbReference type="InterPro" id="IPR001734">
    <property type="entry name" value="Na/solute_symporter"/>
</dbReference>
<sequence>MEIKTIELIMLIIYNAALVVIGYYYRKKSENQGQFWVAERSIGAIVNGTGIFSAVASAASYMGFIALGYVYGMPVSLIIIAAASAGYAFAMFGFAAPLQRMGRFSLADVFGVRYGPVARLITAVLTITFFFLYLIPQLKGGALILEMVLGIPYTFGVVFIGTVFILYVAIGGMYAVTWTEFIQGIVKAFCMGGLAFIILVTMSGPGNLFKEAVDAAPNFATISQKMPVISSIGLFLSIFLFMGASPHVVQRQLTARTPHIGRLSFVVAIALYAIFVFFGYMTIIPAGKIFFPALKDPDNLILYMIERYFNPAVAGIMLAGIMAAVQATVATMLLVIGANVANDLYKNFIKKDASEKETVLVGKLACVVLGGLAILIALNPPGLIGVLVGLLTGVVGSTFFFPLWLGLWWERATAAGGIAGMLGGFILYVVLHLGKLMPLFAATIPAALLSLALTVGVSLITAPPPREIAQLVAEIRDNVAV</sequence>
<evidence type="ECO:0000256" key="12">
    <source>
        <dbReference type="ARBA" id="ARBA00033708"/>
    </source>
</evidence>
<keyword evidence="3" id="KW-0813">Transport</keyword>
<feature type="transmembrane region" description="Helical" evidence="14">
    <location>
        <begin position="265"/>
        <end position="291"/>
    </location>
</feature>
<feature type="transmembrane region" description="Helical" evidence="14">
    <location>
        <begin position="117"/>
        <end position="135"/>
    </location>
</feature>
<evidence type="ECO:0000256" key="8">
    <source>
        <dbReference type="ARBA" id="ARBA00023053"/>
    </source>
</evidence>
<evidence type="ECO:0000256" key="13">
    <source>
        <dbReference type="RuleBase" id="RU362091"/>
    </source>
</evidence>